<feature type="non-terminal residue" evidence="1">
    <location>
        <position position="67"/>
    </location>
</feature>
<gene>
    <name evidence="1" type="ORF">KI387_034783</name>
</gene>
<sequence length="67" mass="7902">EEADFLAKDQEKLEQQYGDQVVKLRTKKLLKGLVTLDSILNPNDQFQKEKANIQFKRRILGPFRLEK</sequence>
<dbReference type="Proteomes" id="UP000824469">
    <property type="component" value="Unassembled WGS sequence"/>
</dbReference>
<keyword evidence="2" id="KW-1185">Reference proteome</keyword>
<feature type="non-terminal residue" evidence="1">
    <location>
        <position position="1"/>
    </location>
</feature>
<reference evidence="1 2" key="1">
    <citation type="journal article" date="2021" name="Nat. Plants">
        <title>The Taxus genome provides insights into paclitaxel biosynthesis.</title>
        <authorList>
            <person name="Xiong X."/>
            <person name="Gou J."/>
            <person name="Liao Q."/>
            <person name="Li Y."/>
            <person name="Zhou Q."/>
            <person name="Bi G."/>
            <person name="Li C."/>
            <person name="Du R."/>
            <person name="Wang X."/>
            <person name="Sun T."/>
            <person name="Guo L."/>
            <person name="Liang H."/>
            <person name="Lu P."/>
            <person name="Wu Y."/>
            <person name="Zhang Z."/>
            <person name="Ro D.K."/>
            <person name="Shang Y."/>
            <person name="Huang S."/>
            <person name="Yan J."/>
        </authorList>
    </citation>
    <scope>NUCLEOTIDE SEQUENCE [LARGE SCALE GENOMIC DNA]</scope>
    <source>
        <strain evidence="1">Ta-2019</strain>
    </source>
</reference>
<dbReference type="EMBL" id="JAHRHJ020003813">
    <property type="protein sequence ID" value="KAH9290666.1"/>
    <property type="molecule type" value="Genomic_DNA"/>
</dbReference>
<protein>
    <submittedName>
        <fullName evidence="1">Uncharacterized protein</fullName>
    </submittedName>
</protein>
<organism evidence="1 2">
    <name type="scientific">Taxus chinensis</name>
    <name type="common">Chinese yew</name>
    <name type="synonym">Taxus wallichiana var. chinensis</name>
    <dbReference type="NCBI Taxonomy" id="29808"/>
    <lineage>
        <taxon>Eukaryota</taxon>
        <taxon>Viridiplantae</taxon>
        <taxon>Streptophyta</taxon>
        <taxon>Embryophyta</taxon>
        <taxon>Tracheophyta</taxon>
        <taxon>Spermatophyta</taxon>
        <taxon>Pinopsida</taxon>
        <taxon>Pinidae</taxon>
        <taxon>Conifers II</taxon>
        <taxon>Cupressales</taxon>
        <taxon>Taxaceae</taxon>
        <taxon>Taxus</taxon>
    </lineage>
</organism>
<evidence type="ECO:0000313" key="1">
    <source>
        <dbReference type="EMBL" id="KAH9290666.1"/>
    </source>
</evidence>
<comment type="caution">
    <text evidence="1">The sequence shown here is derived from an EMBL/GenBank/DDBJ whole genome shotgun (WGS) entry which is preliminary data.</text>
</comment>
<dbReference type="AlphaFoldDB" id="A0AA38F6K9"/>
<evidence type="ECO:0000313" key="2">
    <source>
        <dbReference type="Proteomes" id="UP000824469"/>
    </source>
</evidence>
<name>A0AA38F6K9_TAXCH</name>
<proteinExistence type="predicted"/>
<accession>A0AA38F6K9</accession>